<sequence length="257" mass="29583">MKQTNLQYEAKTSFFRTLWAKPNKTASADLIHLFRDCIQAASSRTKEYLLFRDPENKFHPSPSTLSEIFLMTYIQHSSLLNLTDTFNCTAMTPEQRILLGAHWVWAVLDQPSKNPRIQIAVQVFHLLERTEDNDEELSLDIYSDIMRMAGMDVVERTQAERMVEFCSSIGRDCYALFLFFGRQNDEGNIYGLLSNNLQAAVGKCYLSTYLPTVCIYLPTYLSIYLSTVPIYLSIYCTYLSIYLSVCLSVRLSIYLSI</sequence>
<keyword evidence="1" id="KW-0812">Transmembrane</keyword>
<protein>
    <submittedName>
        <fullName evidence="2">Sb:cb470</fullName>
    </submittedName>
</protein>
<reference evidence="2" key="1">
    <citation type="submission" date="2025-08" db="UniProtKB">
        <authorList>
            <consortium name="Ensembl"/>
        </authorList>
    </citation>
    <scope>IDENTIFICATION</scope>
</reference>
<keyword evidence="3" id="KW-1185">Reference proteome</keyword>
<dbReference type="Ensembl" id="ENSSGRT00000075394.1">
    <property type="protein sequence ID" value="ENSSGRP00000070787.1"/>
    <property type="gene ID" value="ENSSGRG00000036167.1"/>
</dbReference>
<dbReference type="Proteomes" id="UP000472262">
    <property type="component" value="Unassembled WGS sequence"/>
</dbReference>
<keyword evidence="1" id="KW-1133">Transmembrane helix</keyword>
<dbReference type="InParanoid" id="A0A672Q3D7"/>
<reference evidence="2" key="2">
    <citation type="submission" date="2025-09" db="UniProtKB">
        <authorList>
            <consortium name="Ensembl"/>
        </authorList>
    </citation>
    <scope>IDENTIFICATION</scope>
</reference>
<organism evidence="2 3">
    <name type="scientific">Sinocyclocheilus grahami</name>
    <name type="common">Dianchi golden-line fish</name>
    <name type="synonym">Barbus grahami</name>
    <dbReference type="NCBI Taxonomy" id="75366"/>
    <lineage>
        <taxon>Eukaryota</taxon>
        <taxon>Metazoa</taxon>
        <taxon>Chordata</taxon>
        <taxon>Craniata</taxon>
        <taxon>Vertebrata</taxon>
        <taxon>Euteleostomi</taxon>
        <taxon>Actinopterygii</taxon>
        <taxon>Neopterygii</taxon>
        <taxon>Teleostei</taxon>
        <taxon>Ostariophysi</taxon>
        <taxon>Cypriniformes</taxon>
        <taxon>Cyprinidae</taxon>
        <taxon>Cyprininae</taxon>
        <taxon>Sinocyclocheilus</taxon>
    </lineage>
</organism>
<evidence type="ECO:0000256" key="1">
    <source>
        <dbReference type="SAM" id="Phobius"/>
    </source>
</evidence>
<dbReference type="AlphaFoldDB" id="A0A672Q3D7"/>
<dbReference type="InterPro" id="IPR027985">
    <property type="entry name" value="Rab15_effector"/>
</dbReference>
<evidence type="ECO:0000313" key="3">
    <source>
        <dbReference type="Proteomes" id="UP000472262"/>
    </source>
</evidence>
<evidence type="ECO:0000313" key="2">
    <source>
        <dbReference type="Ensembl" id="ENSSGRP00000070787.1"/>
    </source>
</evidence>
<dbReference type="OMA" id="WGADKQI"/>
<dbReference type="GO" id="GO:0001881">
    <property type="term" value="P:receptor recycling"/>
    <property type="evidence" value="ECO:0007669"/>
    <property type="project" value="InterPro"/>
</dbReference>
<name>A0A672Q3D7_SINGR</name>
<feature type="transmembrane region" description="Helical" evidence="1">
    <location>
        <begin position="204"/>
        <end position="224"/>
    </location>
</feature>
<dbReference type="FunCoup" id="A0A672Q3D7">
    <property type="interactions" value="830"/>
</dbReference>
<dbReference type="Pfam" id="PF15208">
    <property type="entry name" value="Rab15_effector"/>
    <property type="match status" value="1"/>
</dbReference>
<proteinExistence type="predicted"/>
<accession>A0A672Q3D7</accession>
<keyword evidence="1" id="KW-0472">Membrane</keyword>
<dbReference type="PANTHER" id="PTHR36682">
    <property type="entry name" value="RAB15 EFFECTOR PROTEIN"/>
    <property type="match status" value="1"/>
</dbReference>
<dbReference type="PANTHER" id="PTHR36682:SF1">
    <property type="entry name" value="RAB15 EFFECTOR PROTEIN"/>
    <property type="match status" value="1"/>
</dbReference>
<feature type="transmembrane region" description="Helical" evidence="1">
    <location>
        <begin position="230"/>
        <end position="253"/>
    </location>
</feature>